<name>A0A366HT75_9BACT</name>
<dbReference type="AlphaFoldDB" id="A0A366HT75"/>
<gene>
    <name evidence="6" type="ORF">DES53_10184</name>
</gene>
<dbReference type="PRINTS" id="PR00153">
    <property type="entry name" value="CSAPPISMRASE"/>
</dbReference>
<dbReference type="OrthoDB" id="9807797at2"/>
<organism evidence="6 7">
    <name type="scientific">Roseimicrobium gellanilyticum</name>
    <dbReference type="NCBI Taxonomy" id="748857"/>
    <lineage>
        <taxon>Bacteria</taxon>
        <taxon>Pseudomonadati</taxon>
        <taxon>Verrucomicrobiota</taxon>
        <taxon>Verrucomicrobiia</taxon>
        <taxon>Verrucomicrobiales</taxon>
        <taxon>Verrucomicrobiaceae</taxon>
        <taxon>Roseimicrobium</taxon>
    </lineage>
</organism>
<comment type="similarity">
    <text evidence="3">Belongs to the cyclophilin-type PPIase family.</text>
</comment>
<dbReference type="CDD" id="cd00317">
    <property type="entry name" value="cyclophilin"/>
    <property type="match status" value="1"/>
</dbReference>
<dbReference type="PANTHER" id="PTHR45625:SF4">
    <property type="entry name" value="PEPTIDYLPROLYL ISOMERASE DOMAIN AND WD REPEAT-CONTAINING PROTEIN 1"/>
    <property type="match status" value="1"/>
</dbReference>
<reference evidence="6 7" key="1">
    <citation type="submission" date="2018-06" db="EMBL/GenBank/DDBJ databases">
        <title>Genomic Encyclopedia of Type Strains, Phase IV (KMG-IV): sequencing the most valuable type-strain genomes for metagenomic binning, comparative biology and taxonomic classification.</title>
        <authorList>
            <person name="Goeker M."/>
        </authorList>
    </citation>
    <scope>NUCLEOTIDE SEQUENCE [LARGE SCALE GENOMIC DNA]</scope>
    <source>
        <strain evidence="6 7">DSM 25532</strain>
    </source>
</reference>
<evidence type="ECO:0000313" key="6">
    <source>
        <dbReference type="EMBL" id="RBP47287.1"/>
    </source>
</evidence>
<comment type="function">
    <text evidence="3">PPIases accelerate the folding of proteins. It catalyzes the cis-trans isomerization of proline imidic peptide bonds in oligopeptides.</text>
</comment>
<dbReference type="RefSeq" id="WP_113956232.1">
    <property type="nucleotide sequence ID" value="NZ_QNRR01000001.1"/>
</dbReference>
<feature type="domain" description="PPIase cyclophilin-type" evidence="5">
    <location>
        <begin position="90"/>
        <end position="239"/>
    </location>
</feature>
<protein>
    <recommendedName>
        <fullName evidence="3">Peptidyl-prolyl cis-trans isomerase</fullName>
        <shortName evidence="3">PPIase</shortName>
        <ecNumber evidence="3">5.2.1.8</ecNumber>
    </recommendedName>
</protein>
<dbReference type="Proteomes" id="UP000253426">
    <property type="component" value="Unassembled WGS sequence"/>
</dbReference>
<dbReference type="PROSITE" id="PS50072">
    <property type="entry name" value="CSA_PPIASE_2"/>
    <property type="match status" value="1"/>
</dbReference>
<feature type="compositionally biased region" description="Basic and acidic residues" evidence="4">
    <location>
        <begin position="56"/>
        <end position="68"/>
    </location>
</feature>
<dbReference type="GO" id="GO:0003755">
    <property type="term" value="F:peptidyl-prolyl cis-trans isomerase activity"/>
    <property type="evidence" value="ECO:0007669"/>
    <property type="project" value="UniProtKB-UniRule"/>
</dbReference>
<dbReference type="SUPFAM" id="SSF50891">
    <property type="entry name" value="Cyclophilin-like"/>
    <property type="match status" value="1"/>
</dbReference>
<keyword evidence="1 3" id="KW-0697">Rotamase</keyword>
<dbReference type="PANTHER" id="PTHR45625">
    <property type="entry name" value="PEPTIDYL-PROLYL CIS-TRANS ISOMERASE-RELATED"/>
    <property type="match status" value="1"/>
</dbReference>
<feature type="region of interest" description="Disordered" evidence="4">
    <location>
        <begin position="26"/>
        <end position="68"/>
    </location>
</feature>
<dbReference type="EMBL" id="QNRR01000001">
    <property type="protein sequence ID" value="RBP47287.1"/>
    <property type="molecule type" value="Genomic_DNA"/>
</dbReference>
<comment type="catalytic activity">
    <reaction evidence="3">
        <text>[protein]-peptidylproline (omega=180) = [protein]-peptidylproline (omega=0)</text>
        <dbReference type="Rhea" id="RHEA:16237"/>
        <dbReference type="Rhea" id="RHEA-COMP:10747"/>
        <dbReference type="Rhea" id="RHEA-COMP:10748"/>
        <dbReference type="ChEBI" id="CHEBI:83833"/>
        <dbReference type="ChEBI" id="CHEBI:83834"/>
        <dbReference type="EC" id="5.2.1.8"/>
    </reaction>
</comment>
<keyword evidence="3" id="KW-0732">Signal</keyword>
<dbReference type="InterPro" id="IPR002130">
    <property type="entry name" value="Cyclophilin-type_PPIase_dom"/>
</dbReference>
<dbReference type="Gene3D" id="2.40.100.10">
    <property type="entry name" value="Cyclophilin-like"/>
    <property type="match status" value="1"/>
</dbReference>
<comment type="caution">
    <text evidence="6">The sequence shown here is derived from an EMBL/GenBank/DDBJ whole genome shotgun (WGS) entry which is preliminary data.</text>
</comment>
<evidence type="ECO:0000259" key="5">
    <source>
        <dbReference type="PROSITE" id="PS50072"/>
    </source>
</evidence>
<accession>A0A366HT75</accession>
<dbReference type="Pfam" id="PF00160">
    <property type="entry name" value="Pro_isomerase"/>
    <property type="match status" value="1"/>
</dbReference>
<evidence type="ECO:0000256" key="2">
    <source>
        <dbReference type="ARBA" id="ARBA00023235"/>
    </source>
</evidence>
<sequence length="275" mass="29763">MKFSRSCLTLAALFAAVSLQVQAQTQSVPAPKTDTGSPRSTVSGASDVGSKPVSATKKDAAAAAKPTKEQLNEVHTVAVMVIEFGGEEHQVMFELLGNAAPKTVQNFVSNAEKGIYTGMAFHRSVDDYLVQTGDPVSKDDASRDNWGLSQEYTIPGEFKLPHVTGAVAMARRGDKMNPKRQSDGTQFYFVLGNMSALNGQYTVFGQVYSGLDALKKLSRVATDSNDCPLERVEIKSLKVIEQKGPLVSVNSKGKKSIIKSEAGMNGFEKFLYRVW</sequence>
<feature type="compositionally biased region" description="Polar residues" evidence="4">
    <location>
        <begin position="26"/>
        <end position="44"/>
    </location>
</feature>
<dbReference type="EC" id="5.2.1.8" evidence="3"/>
<keyword evidence="2 3" id="KW-0413">Isomerase</keyword>
<feature type="chain" id="PRO_5016481238" description="Peptidyl-prolyl cis-trans isomerase" evidence="3">
    <location>
        <begin position="24"/>
        <end position="275"/>
    </location>
</feature>
<dbReference type="InterPro" id="IPR029000">
    <property type="entry name" value="Cyclophilin-like_dom_sf"/>
</dbReference>
<evidence type="ECO:0000313" key="7">
    <source>
        <dbReference type="Proteomes" id="UP000253426"/>
    </source>
</evidence>
<proteinExistence type="inferred from homology"/>
<evidence type="ECO:0000256" key="4">
    <source>
        <dbReference type="SAM" id="MobiDB-lite"/>
    </source>
</evidence>
<feature type="signal peptide" evidence="3">
    <location>
        <begin position="1"/>
        <end position="23"/>
    </location>
</feature>
<dbReference type="InterPro" id="IPR044666">
    <property type="entry name" value="Cyclophilin_A-like"/>
</dbReference>
<evidence type="ECO:0000256" key="3">
    <source>
        <dbReference type="RuleBase" id="RU363019"/>
    </source>
</evidence>
<keyword evidence="7" id="KW-1185">Reference proteome</keyword>
<evidence type="ECO:0000256" key="1">
    <source>
        <dbReference type="ARBA" id="ARBA00023110"/>
    </source>
</evidence>